<protein>
    <submittedName>
        <fullName evidence="1">Putative phosphatase YwpJ</fullName>
        <ecNumber evidence="1">3.1.3.-</ecNumber>
    </submittedName>
</protein>
<name>A0A2T0B5M7_9CLOT</name>
<dbReference type="CDD" id="cd07516">
    <property type="entry name" value="HAD_Pase"/>
    <property type="match status" value="1"/>
</dbReference>
<dbReference type="Gene3D" id="3.40.50.1000">
    <property type="entry name" value="HAD superfamily/HAD-like"/>
    <property type="match status" value="1"/>
</dbReference>
<keyword evidence="1" id="KW-0378">Hydrolase</keyword>
<dbReference type="PANTHER" id="PTHR10000:SF55">
    <property type="entry name" value="5-AMINO-6-(5-PHOSPHO-D-RIBITYLAMINO)URACIL PHOSPHATASE YCSE"/>
    <property type="match status" value="1"/>
</dbReference>
<dbReference type="SUPFAM" id="SSF56784">
    <property type="entry name" value="HAD-like"/>
    <property type="match status" value="1"/>
</dbReference>
<dbReference type="Pfam" id="PF08282">
    <property type="entry name" value="Hydrolase_3"/>
    <property type="match status" value="1"/>
</dbReference>
<dbReference type="PROSITE" id="PS01229">
    <property type="entry name" value="COF_2"/>
    <property type="match status" value="1"/>
</dbReference>
<dbReference type="PROSITE" id="PS01228">
    <property type="entry name" value="COF_1"/>
    <property type="match status" value="1"/>
</dbReference>
<dbReference type="SFLD" id="SFLDG01144">
    <property type="entry name" value="C2.B.4:_PGP_Like"/>
    <property type="match status" value="1"/>
</dbReference>
<dbReference type="NCBIfam" id="TIGR01484">
    <property type="entry name" value="HAD-SF-IIB"/>
    <property type="match status" value="1"/>
</dbReference>
<dbReference type="InterPro" id="IPR000150">
    <property type="entry name" value="Cof"/>
</dbReference>
<dbReference type="PANTHER" id="PTHR10000">
    <property type="entry name" value="PHOSPHOSERINE PHOSPHATASE"/>
    <property type="match status" value="1"/>
</dbReference>
<reference evidence="1 2" key="1">
    <citation type="submission" date="2018-03" db="EMBL/GenBank/DDBJ databases">
        <title>Genome sequence of Clostridium liquoris DSM 100320.</title>
        <authorList>
            <person name="Poehlein A."/>
            <person name="Daniel R."/>
        </authorList>
    </citation>
    <scope>NUCLEOTIDE SEQUENCE [LARGE SCALE GENOMIC DNA]</scope>
    <source>
        <strain evidence="1 2">DSM 100320</strain>
    </source>
</reference>
<proteinExistence type="predicted"/>
<dbReference type="GO" id="GO:0016791">
    <property type="term" value="F:phosphatase activity"/>
    <property type="evidence" value="ECO:0007669"/>
    <property type="project" value="TreeGrafter"/>
</dbReference>
<organism evidence="1 2">
    <name type="scientific">Clostridium liquoris</name>
    <dbReference type="NCBI Taxonomy" id="1289519"/>
    <lineage>
        <taxon>Bacteria</taxon>
        <taxon>Bacillati</taxon>
        <taxon>Bacillota</taxon>
        <taxon>Clostridia</taxon>
        <taxon>Eubacteriales</taxon>
        <taxon>Clostridiaceae</taxon>
        <taxon>Clostridium</taxon>
    </lineage>
</organism>
<dbReference type="AlphaFoldDB" id="A0A2T0B5M7"/>
<keyword evidence="2" id="KW-1185">Reference proteome</keyword>
<dbReference type="InterPro" id="IPR023214">
    <property type="entry name" value="HAD_sf"/>
</dbReference>
<dbReference type="Gene3D" id="3.30.1240.10">
    <property type="match status" value="1"/>
</dbReference>
<dbReference type="GO" id="GO:0005829">
    <property type="term" value="C:cytosol"/>
    <property type="evidence" value="ECO:0007669"/>
    <property type="project" value="TreeGrafter"/>
</dbReference>
<dbReference type="Proteomes" id="UP000239706">
    <property type="component" value="Unassembled WGS sequence"/>
</dbReference>
<evidence type="ECO:0000313" key="1">
    <source>
        <dbReference type="EMBL" id="PRR79172.1"/>
    </source>
</evidence>
<dbReference type="EC" id="3.1.3.-" evidence="1"/>
<dbReference type="GO" id="GO:0000287">
    <property type="term" value="F:magnesium ion binding"/>
    <property type="evidence" value="ECO:0007669"/>
    <property type="project" value="TreeGrafter"/>
</dbReference>
<dbReference type="RefSeq" id="WP_106063161.1">
    <property type="nucleotide sequence ID" value="NZ_PVXO01000030.1"/>
</dbReference>
<dbReference type="SFLD" id="SFLDS00003">
    <property type="entry name" value="Haloacid_Dehalogenase"/>
    <property type="match status" value="1"/>
</dbReference>
<gene>
    <name evidence="1" type="primary">ywpJ_2</name>
    <name evidence="1" type="ORF">CLLI_10170</name>
</gene>
<sequence length="293" mass="33166">MKLIATDLDGTLLNSNHEVSKENAEALRLAQKKGIEIAIATGRTHSDAIHICKKANINAHIISNNGAMVFSKEGKKLKSYTIDKEYLKYVLNWLYENEYVFQICTDKNLFLPYDIKALLEKDFEKAKINNPSIPTNLVNYMINFIFSQEGIKLIKCKEDILNLDLDFCSITAISIDKEKLNYGRQYYKEFKELSMVISHEYNFELTNNNASKGNSLEYLADYLGISLKDVTAMGDSYNDVSMFQKAGTSVAMGNAEDDIKNICSHVSMSNDLNGVAYFIHKLMNKLKLKSTLA</sequence>
<dbReference type="InterPro" id="IPR036412">
    <property type="entry name" value="HAD-like_sf"/>
</dbReference>
<evidence type="ECO:0000313" key="2">
    <source>
        <dbReference type="Proteomes" id="UP000239706"/>
    </source>
</evidence>
<dbReference type="NCBIfam" id="TIGR00099">
    <property type="entry name" value="Cof-subfamily"/>
    <property type="match status" value="1"/>
</dbReference>
<dbReference type="SFLD" id="SFLDG01140">
    <property type="entry name" value="C2.B:_Phosphomannomutase_and_P"/>
    <property type="match status" value="1"/>
</dbReference>
<dbReference type="InterPro" id="IPR006379">
    <property type="entry name" value="HAD-SF_hydro_IIB"/>
</dbReference>
<dbReference type="EMBL" id="PVXO01000030">
    <property type="protein sequence ID" value="PRR79172.1"/>
    <property type="molecule type" value="Genomic_DNA"/>
</dbReference>
<dbReference type="OrthoDB" id="9781413at2"/>
<accession>A0A2T0B5M7</accession>
<comment type="caution">
    <text evidence="1">The sequence shown here is derived from an EMBL/GenBank/DDBJ whole genome shotgun (WGS) entry which is preliminary data.</text>
</comment>